<dbReference type="EC" id="3.4.-.-" evidence="3"/>
<dbReference type="RefSeq" id="WP_341724646.1">
    <property type="nucleotide sequence ID" value="NZ_JBBWWT010000001.1"/>
</dbReference>
<keyword evidence="3" id="KW-0378">Hydrolase</keyword>
<sequence length="282" mass="30210">MSEPASSSVPSAPRADGMRIVVPPPLPLRGPLLAFGLDALLALVMMFALMMACYFGWALWRGVRLAMQHDGALAPDALAAQLGAPGALVLIVMTLISMGCTSLLLYVWRRRATPAERAHSFAAARRFRTWAWVLAAGVATFLLSSLLTWCGRRLGLEPNPSNLALIEAGFAQYPVFLSLFVVVLAPLYEEVLFRRVLFGRLWAAGWPVLGVALSSAVFALMHEIPGLTGNPPLTTVFLLAVYVAMGAVFAVVYRHTGTLWAPIGAHMLNNALALGMLQASGG</sequence>
<dbReference type="GO" id="GO:0016787">
    <property type="term" value="F:hydrolase activity"/>
    <property type="evidence" value="ECO:0007669"/>
    <property type="project" value="UniProtKB-KW"/>
</dbReference>
<feature type="domain" description="CAAX prenyl protease 2/Lysostaphin resistance protein A-like" evidence="2">
    <location>
        <begin position="174"/>
        <end position="272"/>
    </location>
</feature>
<comment type="caution">
    <text evidence="3">The sequence shown here is derived from an EMBL/GenBank/DDBJ whole genome shotgun (WGS) entry which is preliminary data.</text>
</comment>
<dbReference type="EMBL" id="JBBWWT010000001">
    <property type="protein sequence ID" value="MEL1263472.1"/>
    <property type="molecule type" value="Genomic_DNA"/>
</dbReference>
<organism evidence="3 4">
    <name type="scientific">Pseudoxanthomonas putridarboris</name>
    <dbReference type="NCBI Taxonomy" id="752605"/>
    <lineage>
        <taxon>Bacteria</taxon>
        <taxon>Pseudomonadati</taxon>
        <taxon>Pseudomonadota</taxon>
        <taxon>Gammaproteobacteria</taxon>
        <taxon>Lysobacterales</taxon>
        <taxon>Lysobacteraceae</taxon>
        <taxon>Pseudoxanthomonas</taxon>
    </lineage>
</organism>
<feature type="transmembrane region" description="Helical" evidence="1">
    <location>
        <begin position="39"/>
        <end position="60"/>
    </location>
</feature>
<name>A0ABU9IX07_9GAMM</name>
<dbReference type="Pfam" id="PF02517">
    <property type="entry name" value="Rce1-like"/>
    <property type="match status" value="1"/>
</dbReference>
<dbReference type="InterPro" id="IPR052710">
    <property type="entry name" value="CAAX_protease"/>
</dbReference>
<keyword evidence="4" id="KW-1185">Reference proteome</keyword>
<feature type="transmembrane region" description="Helical" evidence="1">
    <location>
        <begin position="129"/>
        <end position="149"/>
    </location>
</feature>
<dbReference type="Proteomes" id="UP001459204">
    <property type="component" value="Unassembled WGS sequence"/>
</dbReference>
<feature type="transmembrane region" description="Helical" evidence="1">
    <location>
        <begin position="80"/>
        <end position="108"/>
    </location>
</feature>
<feature type="transmembrane region" description="Helical" evidence="1">
    <location>
        <begin position="233"/>
        <end position="253"/>
    </location>
</feature>
<proteinExistence type="predicted"/>
<keyword evidence="1" id="KW-1133">Transmembrane helix</keyword>
<accession>A0ABU9IX07</accession>
<keyword evidence="1" id="KW-0812">Transmembrane</keyword>
<evidence type="ECO:0000256" key="1">
    <source>
        <dbReference type="SAM" id="Phobius"/>
    </source>
</evidence>
<gene>
    <name evidence="3" type="ORF">AAD027_03675</name>
</gene>
<evidence type="ECO:0000313" key="3">
    <source>
        <dbReference type="EMBL" id="MEL1263472.1"/>
    </source>
</evidence>
<dbReference type="InterPro" id="IPR003675">
    <property type="entry name" value="Rce1/LyrA-like_dom"/>
</dbReference>
<protein>
    <submittedName>
        <fullName evidence="3">CPBP family intramembrane glutamic endopeptidase</fullName>
        <ecNumber evidence="3">3.4.-.-</ecNumber>
    </submittedName>
</protein>
<keyword evidence="1" id="KW-0472">Membrane</keyword>
<evidence type="ECO:0000313" key="4">
    <source>
        <dbReference type="Proteomes" id="UP001459204"/>
    </source>
</evidence>
<feature type="transmembrane region" description="Helical" evidence="1">
    <location>
        <begin position="200"/>
        <end position="221"/>
    </location>
</feature>
<dbReference type="PANTHER" id="PTHR36435:SF1">
    <property type="entry name" value="CAAX AMINO TERMINAL PROTEASE FAMILY PROTEIN"/>
    <property type="match status" value="1"/>
</dbReference>
<reference evidence="3 4" key="1">
    <citation type="submission" date="2024-04" db="EMBL/GenBank/DDBJ databases">
        <title>Draft genome sequence of Pseudoxanthomonas putridarboris WD12.</title>
        <authorList>
            <person name="Oh J."/>
        </authorList>
    </citation>
    <scope>NUCLEOTIDE SEQUENCE [LARGE SCALE GENOMIC DNA]</scope>
    <source>
        <strain evidence="3 4">WD12</strain>
    </source>
</reference>
<dbReference type="PANTHER" id="PTHR36435">
    <property type="entry name" value="SLR1288 PROTEIN"/>
    <property type="match status" value="1"/>
</dbReference>
<feature type="transmembrane region" description="Helical" evidence="1">
    <location>
        <begin position="169"/>
        <end position="188"/>
    </location>
</feature>
<evidence type="ECO:0000259" key="2">
    <source>
        <dbReference type="Pfam" id="PF02517"/>
    </source>
</evidence>